<evidence type="ECO:0000256" key="1">
    <source>
        <dbReference type="SAM" id="MobiDB-lite"/>
    </source>
</evidence>
<gene>
    <name evidence="2" type="ORF">CHYS00102_LOCUS29946</name>
</gene>
<sequence>MNSLSEGYAPLIDFLPWSPPSVSHQSSRNVPPDNSLIVVRDTIRANGSCVLYTIASQYLLSGDENGRVLWLSSGRIGPLSVRRVFRSMGVGTAVAGGNDAGRGGGWRRDPPGQSSVTDVGRRGGRAVLGNATRLDCIQIPNELTKEILAVTRTHDIEFDVGCYLRRLMERIREWVCREPVGPSLIVLDDFTSLSSILGQGAGLGGAIAFKYLQALRFDILKSAATGSDLPVLAVRCSSHESRAEGQMGWIGSVPPSVPKPSAHWDDLLLLLADITFDCVGLPSGPSRAAHGRITVSRRKYGNVTSAGGDGGHSVLNYIASPDGGGGGVLVMELSSG</sequence>
<dbReference type="EMBL" id="HBFR01040959">
    <property type="protein sequence ID" value="CAD8902727.1"/>
    <property type="molecule type" value="Transcribed_RNA"/>
</dbReference>
<evidence type="ECO:0000313" key="2">
    <source>
        <dbReference type="EMBL" id="CAD8902727.1"/>
    </source>
</evidence>
<reference evidence="2" key="1">
    <citation type="submission" date="2021-01" db="EMBL/GenBank/DDBJ databases">
        <authorList>
            <person name="Corre E."/>
            <person name="Pelletier E."/>
            <person name="Niang G."/>
            <person name="Scheremetjew M."/>
            <person name="Finn R."/>
            <person name="Kale V."/>
            <person name="Holt S."/>
            <person name="Cochrane G."/>
            <person name="Meng A."/>
            <person name="Brown T."/>
            <person name="Cohen L."/>
        </authorList>
    </citation>
    <scope>NUCLEOTIDE SEQUENCE</scope>
    <source>
        <strain evidence="2">308</strain>
    </source>
</reference>
<feature type="region of interest" description="Disordered" evidence="1">
    <location>
        <begin position="99"/>
        <end position="119"/>
    </location>
</feature>
<protein>
    <submittedName>
        <fullName evidence="2">Uncharacterized protein</fullName>
    </submittedName>
</protein>
<name>A0A7S1C0V4_9STRA</name>
<proteinExistence type="predicted"/>
<organism evidence="2">
    <name type="scientific">Corethron hystrix</name>
    <dbReference type="NCBI Taxonomy" id="216773"/>
    <lineage>
        <taxon>Eukaryota</taxon>
        <taxon>Sar</taxon>
        <taxon>Stramenopiles</taxon>
        <taxon>Ochrophyta</taxon>
        <taxon>Bacillariophyta</taxon>
        <taxon>Coscinodiscophyceae</taxon>
        <taxon>Corethrophycidae</taxon>
        <taxon>Corethrales</taxon>
        <taxon>Corethraceae</taxon>
        <taxon>Corethron</taxon>
    </lineage>
</organism>
<dbReference type="AlphaFoldDB" id="A0A7S1C0V4"/>
<accession>A0A7S1C0V4</accession>